<dbReference type="PROSITE" id="PS50048">
    <property type="entry name" value="ZN2_CY6_FUNGAL_2"/>
    <property type="match status" value="1"/>
</dbReference>
<dbReference type="EMBL" id="KN832873">
    <property type="protein sequence ID" value="KIN03445.1"/>
    <property type="molecule type" value="Genomic_DNA"/>
</dbReference>
<dbReference type="CDD" id="cd00067">
    <property type="entry name" value="GAL4"/>
    <property type="match status" value="1"/>
</dbReference>
<evidence type="ECO:0000259" key="2">
    <source>
        <dbReference type="PROSITE" id="PS50048"/>
    </source>
</evidence>
<dbReference type="InterPro" id="IPR036864">
    <property type="entry name" value="Zn2-C6_fun-type_DNA-bd_sf"/>
</dbReference>
<evidence type="ECO:0000313" key="4">
    <source>
        <dbReference type="Proteomes" id="UP000054321"/>
    </source>
</evidence>
<gene>
    <name evidence="3" type="ORF">OIDMADRAFT_51408</name>
</gene>
<dbReference type="PANTHER" id="PTHR38111">
    <property type="entry name" value="ZN(2)-C6 FUNGAL-TYPE DOMAIN-CONTAINING PROTEIN-RELATED"/>
    <property type="match status" value="1"/>
</dbReference>
<dbReference type="SMART" id="SM00066">
    <property type="entry name" value="GAL4"/>
    <property type="match status" value="1"/>
</dbReference>
<organism evidence="3 4">
    <name type="scientific">Oidiodendron maius (strain Zn)</name>
    <dbReference type="NCBI Taxonomy" id="913774"/>
    <lineage>
        <taxon>Eukaryota</taxon>
        <taxon>Fungi</taxon>
        <taxon>Dikarya</taxon>
        <taxon>Ascomycota</taxon>
        <taxon>Pezizomycotina</taxon>
        <taxon>Leotiomycetes</taxon>
        <taxon>Leotiomycetes incertae sedis</taxon>
        <taxon>Myxotrichaceae</taxon>
        <taxon>Oidiodendron</taxon>
    </lineage>
</organism>
<feature type="domain" description="Zn(2)-C6 fungal-type" evidence="2">
    <location>
        <begin position="10"/>
        <end position="38"/>
    </location>
</feature>
<dbReference type="Pfam" id="PF11951">
    <property type="entry name" value="Fungal_trans_2"/>
    <property type="match status" value="1"/>
</dbReference>
<evidence type="ECO:0000313" key="3">
    <source>
        <dbReference type="EMBL" id="KIN03445.1"/>
    </source>
</evidence>
<dbReference type="OrthoDB" id="4491390at2759"/>
<reference evidence="3 4" key="1">
    <citation type="submission" date="2014-04" db="EMBL/GenBank/DDBJ databases">
        <authorList>
            <consortium name="DOE Joint Genome Institute"/>
            <person name="Kuo A."/>
            <person name="Martino E."/>
            <person name="Perotto S."/>
            <person name="Kohler A."/>
            <person name="Nagy L.G."/>
            <person name="Floudas D."/>
            <person name="Copeland A."/>
            <person name="Barry K.W."/>
            <person name="Cichocki N."/>
            <person name="Veneault-Fourrey C."/>
            <person name="LaButti K."/>
            <person name="Lindquist E.A."/>
            <person name="Lipzen A."/>
            <person name="Lundell T."/>
            <person name="Morin E."/>
            <person name="Murat C."/>
            <person name="Sun H."/>
            <person name="Tunlid A."/>
            <person name="Henrissat B."/>
            <person name="Grigoriev I.V."/>
            <person name="Hibbett D.S."/>
            <person name="Martin F."/>
            <person name="Nordberg H.P."/>
            <person name="Cantor M.N."/>
            <person name="Hua S.X."/>
        </authorList>
    </citation>
    <scope>NUCLEOTIDE SEQUENCE [LARGE SCALE GENOMIC DNA]</scope>
    <source>
        <strain evidence="3 4">Zn</strain>
    </source>
</reference>
<dbReference type="InterPro" id="IPR053178">
    <property type="entry name" value="Osmoadaptation_assoc"/>
</dbReference>
<reference evidence="4" key="2">
    <citation type="submission" date="2015-01" db="EMBL/GenBank/DDBJ databases">
        <title>Evolutionary Origins and Diversification of the Mycorrhizal Mutualists.</title>
        <authorList>
            <consortium name="DOE Joint Genome Institute"/>
            <consortium name="Mycorrhizal Genomics Consortium"/>
            <person name="Kohler A."/>
            <person name="Kuo A."/>
            <person name="Nagy L.G."/>
            <person name="Floudas D."/>
            <person name="Copeland A."/>
            <person name="Barry K.W."/>
            <person name="Cichocki N."/>
            <person name="Veneault-Fourrey C."/>
            <person name="LaButti K."/>
            <person name="Lindquist E.A."/>
            <person name="Lipzen A."/>
            <person name="Lundell T."/>
            <person name="Morin E."/>
            <person name="Murat C."/>
            <person name="Riley R."/>
            <person name="Ohm R."/>
            <person name="Sun H."/>
            <person name="Tunlid A."/>
            <person name="Henrissat B."/>
            <person name="Grigoriev I.V."/>
            <person name="Hibbett D.S."/>
            <person name="Martin F."/>
        </authorList>
    </citation>
    <scope>NUCLEOTIDE SEQUENCE [LARGE SCALE GENOMIC DNA]</scope>
    <source>
        <strain evidence="4">Zn</strain>
    </source>
</reference>
<dbReference type="GO" id="GO:0008270">
    <property type="term" value="F:zinc ion binding"/>
    <property type="evidence" value="ECO:0007669"/>
    <property type="project" value="InterPro"/>
</dbReference>
<dbReference type="InParanoid" id="A0A0C3HK29"/>
<dbReference type="PROSITE" id="PS00463">
    <property type="entry name" value="ZN2_CY6_FUNGAL_1"/>
    <property type="match status" value="1"/>
</dbReference>
<proteinExistence type="predicted"/>
<dbReference type="AlphaFoldDB" id="A0A0C3HK29"/>
<dbReference type="InterPro" id="IPR001138">
    <property type="entry name" value="Zn2Cys6_DnaBD"/>
</dbReference>
<dbReference type="HOGENOM" id="CLU_021599_7_0_1"/>
<accession>A0A0C3HK29</accession>
<protein>
    <recommendedName>
        <fullName evidence="2">Zn(2)-C6 fungal-type domain-containing protein</fullName>
    </recommendedName>
</protein>
<dbReference type="Proteomes" id="UP000054321">
    <property type="component" value="Unassembled WGS sequence"/>
</dbReference>
<sequence length="521" mass="60206">MVGVAGKSQACHTCKRRRVKCDLRRPTCIRCEKANATCAGYERDSIFINSTPTQPSLTAAFVISEAKREESKNSRRPIYEEDMRSLVSQATNPSSYIPVEFRGNAVKLSKKIYLPQPLQTTDLNEFGSVHAWLGCISVLSQESRALDLSLLAFCVFQTQLTKTSSFSLEEGHQFYNEALQHHRTDLQDEQKRSRDEYIATIIVLTTCELFIFPIDHPWRVHSLGISEILRLRGQFVPQTRIWNSLYSRLRIVCILDGLTKQKPLVLLADDWPDASKCIYSQPIDRLLDIAIDIPASLAQSNALMDDPHPEQQDYELARIVKEFIDVINKIYSWQQHRTNLRPYSAVLSQIHNPADDKYPTKLFPFTLEFESLDSAILFSFTWAIYLQVFNKLIHIHQWFHSRAAYLPALRELFGHDVQQDLQTTFFSDLCYMNPDKVSISFINTEADRLSRLLCQCIGYCYRADMGTIGPQSCRYLQWVMRQFFRQNAGYERELEWVLQIKYVTGPGLHEQLGLMEFDDNP</sequence>
<name>A0A0C3HK29_OIDMZ</name>
<keyword evidence="1" id="KW-0539">Nucleus</keyword>
<dbReference type="InterPro" id="IPR021858">
    <property type="entry name" value="Fun_TF"/>
</dbReference>
<evidence type="ECO:0000256" key="1">
    <source>
        <dbReference type="ARBA" id="ARBA00023242"/>
    </source>
</evidence>
<dbReference type="STRING" id="913774.A0A0C3HK29"/>
<dbReference type="GO" id="GO:0000981">
    <property type="term" value="F:DNA-binding transcription factor activity, RNA polymerase II-specific"/>
    <property type="evidence" value="ECO:0007669"/>
    <property type="project" value="InterPro"/>
</dbReference>
<dbReference type="SUPFAM" id="SSF57701">
    <property type="entry name" value="Zn2/Cys6 DNA-binding domain"/>
    <property type="match status" value="1"/>
</dbReference>
<keyword evidence="4" id="KW-1185">Reference proteome</keyword>
<dbReference type="Pfam" id="PF00172">
    <property type="entry name" value="Zn_clus"/>
    <property type="match status" value="1"/>
</dbReference>
<dbReference type="Gene3D" id="4.10.240.10">
    <property type="entry name" value="Zn(2)-C6 fungal-type DNA-binding domain"/>
    <property type="match status" value="1"/>
</dbReference>